<protein>
    <submittedName>
        <fullName evidence="2">Uncharacterized protein</fullName>
    </submittedName>
</protein>
<evidence type="ECO:0000256" key="1">
    <source>
        <dbReference type="SAM" id="MobiDB-lite"/>
    </source>
</evidence>
<proteinExistence type="predicted"/>
<sequence length="131" mass="14520">MPPTAIVDAQSDDWLTRFLLTTAPILYGQDWAFSVYIIELLLIDDNVVYNMDLLTAALMRRIPGVLLYRPQETYANRRIEWAMLVAVPNGGGLPDLGEWEAWVSISVVRGPKERGPGTGSTDGTEGNQRVA</sequence>
<organism evidence="2 3">
    <name type="scientific">Cercospora zeae-maydis SCOH1-5</name>
    <dbReference type="NCBI Taxonomy" id="717836"/>
    <lineage>
        <taxon>Eukaryota</taxon>
        <taxon>Fungi</taxon>
        <taxon>Dikarya</taxon>
        <taxon>Ascomycota</taxon>
        <taxon>Pezizomycotina</taxon>
        <taxon>Dothideomycetes</taxon>
        <taxon>Dothideomycetidae</taxon>
        <taxon>Mycosphaerellales</taxon>
        <taxon>Mycosphaerellaceae</taxon>
        <taxon>Cercospora</taxon>
    </lineage>
</organism>
<dbReference type="EMBL" id="ML992681">
    <property type="protein sequence ID" value="KAF2210468.1"/>
    <property type="molecule type" value="Genomic_DNA"/>
</dbReference>
<keyword evidence="3" id="KW-1185">Reference proteome</keyword>
<gene>
    <name evidence="2" type="ORF">CERZMDRAFT_99526</name>
</gene>
<dbReference type="Proteomes" id="UP000799539">
    <property type="component" value="Unassembled WGS sequence"/>
</dbReference>
<feature type="compositionally biased region" description="Polar residues" evidence="1">
    <location>
        <begin position="119"/>
        <end position="131"/>
    </location>
</feature>
<accession>A0A6A6FAY4</accession>
<evidence type="ECO:0000313" key="3">
    <source>
        <dbReference type="Proteomes" id="UP000799539"/>
    </source>
</evidence>
<feature type="region of interest" description="Disordered" evidence="1">
    <location>
        <begin position="110"/>
        <end position="131"/>
    </location>
</feature>
<name>A0A6A6FAY4_9PEZI</name>
<dbReference type="AlphaFoldDB" id="A0A6A6FAY4"/>
<evidence type="ECO:0000313" key="2">
    <source>
        <dbReference type="EMBL" id="KAF2210468.1"/>
    </source>
</evidence>
<reference evidence="2" key="1">
    <citation type="journal article" date="2020" name="Stud. Mycol.">
        <title>101 Dothideomycetes genomes: a test case for predicting lifestyles and emergence of pathogens.</title>
        <authorList>
            <person name="Haridas S."/>
            <person name="Albert R."/>
            <person name="Binder M."/>
            <person name="Bloem J."/>
            <person name="Labutti K."/>
            <person name="Salamov A."/>
            <person name="Andreopoulos B."/>
            <person name="Baker S."/>
            <person name="Barry K."/>
            <person name="Bills G."/>
            <person name="Bluhm B."/>
            <person name="Cannon C."/>
            <person name="Castanera R."/>
            <person name="Culley D."/>
            <person name="Daum C."/>
            <person name="Ezra D."/>
            <person name="Gonzalez J."/>
            <person name="Henrissat B."/>
            <person name="Kuo A."/>
            <person name="Liang C."/>
            <person name="Lipzen A."/>
            <person name="Lutzoni F."/>
            <person name="Magnuson J."/>
            <person name="Mondo S."/>
            <person name="Nolan M."/>
            <person name="Ohm R."/>
            <person name="Pangilinan J."/>
            <person name="Park H.-J."/>
            <person name="Ramirez L."/>
            <person name="Alfaro M."/>
            <person name="Sun H."/>
            <person name="Tritt A."/>
            <person name="Yoshinaga Y."/>
            <person name="Zwiers L.-H."/>
            <person name="Turgeon B."/>
            <person name="Goodwin S."/>
            <person name="Spatafora J."/>
            <person name="Crous P."/>
            <person name="Grigoriev I."/>
        </authorList>
    </citation>
    <scope>NUCLEOTIDE SEQUENCE</scope>
    <source>
        <strain evidence="2">SCOH1-5</strain>
    </source>
</reference>